<reference evidence="3 4" key="1">
    <citation type="submission" date="2015-02" db="EMBL/GenBank/DDBJ databases">
        <title>Whole genome shotgun sequencing of cultured foodborne pathogen.</title>
        <authorList>
            <person name="Timme R."/>
            <person name="Allard M.W."/>
            <person name="Strain E."/>
            <person name="Evans P.S."/>
            <person name="Brown E."/>
        </authorList>
    </citation>
    <scope>NUCLEOTIDE SEQUENCE [LARGE SCALE GENOMIC DNA]</scope>
    <source>
        <strain evidence="3 4">GCSL-TSO-24</strain>
    </source>
</reference>
<protein>
    <recommendedName>
        <fullName evidence="2">Big-1 domain-containing protein</fullName>
    </recommendedName>
</protein>
<dbReference type="Pfam" id="PF02369">
    <property type="entry name" value="Big_1"/>
    <property type="match status" value="2"/>
</dbReference>
<sequence length="203" mass="21390">MATVGTVELNDTVTEKVADGTSVFTYTAQLADSNGNPVRRANLDVKWLQNKGQAVKLSSPVSKTDADGKATITLTSTTTAVDNVLVSAQYQETAAVPADNTVSFIYNIASAKVGTVKLDGTVTQKVADGVSAFTYTAQIVDSNGNDVRQADLVVNWTQNKGNDVVLSAETSKTNADGIATITLISTKKRWMVSPSAVSTKIRV</sequence>
<accession>A0A0D8L503</accession>
<dbReference type="PROSITE" id="PS51127">
    <property type="entry name" value="BIG1"/>
    <property type="match status" value="1"/>
</dbReference>
<dbReference type="PATRIC" id="fig|582.24.peg.5320"/>
<gene>
    <name evidence="3" type="ORF">UA45_16615</name>
</gene>
<evidence type="ECO:0000313" key="4">
    <source>
        <dbReference type="Proteomes" id="UP000032582"/>
    </source>
</evidence>
<dbReference type="InterPro" id="IPR008964">
    <property type="entry name" value="Invasin/intimin_cell_adhesion"/>
</dbReference>
<dbReference type="EMBL" id="JZSH01000248">
    <property type="protein sequence ID" value="KJF76799.1"/>
    <property type="molecule type" value="Genomic_DNA"/>
</dbReference>
<dbReference type="InterPro" id="IPR013783">
    <property type="entry name" value="Ig-like_fold"/>
</dbReference>
<evidence type="ECO:0000313" key="3">
    <source>
        <dbReference type="EMBL" id="KJF76799.1"/>
    </source>
</evidence>
<dbReference type="InterPro" id="IPR003344">
    <property type="entry name" value="Big_1_dom"/>
</dbReference>
<feature type="domain" description="Big-1" evidence="2">
    <location>
        <begin position="6"/>
        <end position="105"/>
    </location>
</feature>
<dbReference type="SMART" id="SM00634">
    <property type="entry name" value="BID_1"/>
    <property type="match status" value="2"/>
</dbReference>
<dbReference type="Proteomes" id="UP000032582">
    <property type="component" value="Unassembled WGS sequence"/>
</dbReference>
<organism evidence="3 4">
    <name type="scientific">Morganella morganii</name>
    <name type="common">Proteus morganii</name>
    <dbReference type="NCBI Taxonomy" id="582"/>
    <lineage>
        <taxon>Bacteria</taxon>
        <taxon>Pseudomonadati</taxon>
        <taxon>Pseudomonadota</taxon>
        <taxon>Gammaproteobacteria</taxon>
        <taxon>Enterobacterales</taxon>
        <taxon>Morganellaceae</taxon>
        <taxon>Morganella</taxon>
    </lineage>
</organism>
<dbReference type="Gene3D" id="2.60.40.10">
    <property type="entry name" value="Immunoglobulins"/>
    <property type="match status" value="2"/>
</dbReference>
<evidence type="ECO:0000256" key="1">
    <source>
        <dbReference type="ARBA" id="ARBA00010116"/>
    </source>
</evidence>
<comment type="similarity">
    <text evidence="1">Belongs to the intimin/invasin family.</text>
</comment>
<dbReference type="SUPFAM" id="SSF49373">
    <property type="entry name" value="Invasin/intimin cell-adhesion fragments"/>
    <property type="match status" value="2"/>
</dbReference>
<dbReference type="AlphaFoldDB" id="A0A0D8L503"/>
<comment type="caution">
    <text evidence="3">The sequence shown here is derived from an EMBL/GenBank/DDBJ whole genome shotgun (WGS) entry which is preliminary data.</text>
</comment>
<evidence type="ECO:0000259" key="2">
    <source>
        <dbReference type="PROSITE" id="PS51127"/>
    </source>
</evidence>
<name>A0A0D8L503_MORMO</name>
<proteinExistence type="inferred from homology"/>